<dbReference type="VEuPathDB" id="TriTrypDB:TcIL3000_10_10910"/>
<protein>
    <recommendedName>
        <fullName evidence="1">glutathione gamma-glutamylcysteinyltransferase</fullName>
        <ecNumber evidence="1">2.3.2.15</ecNumber>
    </recommendedName>
</protein>
<dbReference type="Gene3D" id="3.90.70.30">
    <property type="entry name" value="Phytochelatin synthase, N-terminal domain"/>
    <property type="match status" value="1"/>
</dbReference>
<dbReference type="InterPro" id="IPR038765">
    <property type="entry name" value="Papain-like_cys_pep_sf"/>
</dbReference>
<dbReference type="GO" id="GO:0046872">
    <property type="term" value="F:metal ion binding"/>
    <property type="evidence" value="ECO:0007669"/>
    <property type="project" value="InterPro"/>
</dbReference>
<proteinExistence type="predicted"/>
<dbReference type="InterPro" id="IPR007719">
    <property type="entry name" value="PCS_N"/>
</dbReference>
<gene>
    <name evidence="4" type="ORF">TCIL3000_10_10910</name>
</gene>
<organism evidence="4">
    <name type="scientific">Trypanosoma congolense (strain IL3000)</name>
    <dbReference type="NCBI Taxonomy" id="1068625"/>
    <lineage>
        <taxon>Eukaryota</taxon>
        <taxon>Discoba</taxon>
        <taxon>Euglenozoa</taxon>
        <taxon>Kinetoplastea</taxon>
        <taxon>Metakinetoplastina</taxon>
        <taxon>Trypanosomatida</taxon>
        <taxon>Trypanosomatidae</taxon>
        <taxon>Trypanosoma</taxon>
        <taxon>Nannomonas</taxon>
    </lineage>
</organism>
<dbReference type="GO" id="GO:0046938">
    <property type="term" value="P:phytochelatin biosynthetic process"/>
    <property type="evidence" value="ECO:0007669"/>
    <property type="project" value="InterPro"/>
</dbReference>
<dbReference type="AlphaFoldDB" id="G0UY45"/>
<feature type="domain" description="Peptidase C83" evidence="3">
    <location>
        <begin position="528"/>
        <end position="809"/>
    </location>
</feature>
<dbReference type="EC" id="2.3.2.15" evidence="1"/>
<keyword evidence="2" id="KW-0104">Cadmium</keyword>
<dbReference type="SUPFAM" id="SSF54001">
    <property type="entry name" value="Cysteine proteinases"/>
    <property type="match status" value="3"/>
</dbReference>
<evidence type="ECO:0000259" key="3">
    <source>
        <dbReference type="PROSITE" id="PS51443"/>
    </source>
</evidence>
<dbReference type="InterPro" id="IPR038156">
    <property type="entry name" value="PCS_N_sf"/>
</dbReference>
<name>G0UY45_TRYCI</name>
<sequence>MPASADDKLNEILRKLDYMHEDIKKFGGIPLPLIDEHASPDSSIPIGRNARFSMARATTDKDTGGPTINLVTSAEGCPSAPQAPCPGSSATPTRAGAASKRVVLSVEGSSEALDASSRRRISQAEKQKLKDFVKPLLLQQGMGDVHELTNAPCAWLLSIALTCSYVASENITIEDILRQNRLAMHYVSFPSVTLAELYDISNEFIEHHPKMVEKKVRCEVVTFDTETMDEQSDGMNADDRFFIRSLSQFRKELTQNSDNPMYIVNFDPYLIEQHEIRMRINDIENPDTEGQPDLIKPRWSAKNQGTFALVTDFRPALHSVSLGVPLLLEDGRIIIEEHTVPLQTLYNALCVKDGYCNRSRGFLRVFRSEQHIEKIPSIFPLGMLDGTHSGGLSMTAIDTSIAPHIVGLALLHHLVTQTLLSEKAPNVKSGAATLRGIPVTELCQVLNLDIATIVGCSNKASVSMAFSWYRVFLDKLNLTENVALGVVLINRRGGADDGPVNVQDDVFMSHIDLAIRTKSVMLIGFNVNIALNVVVDPRPEPCHFAIVIGLDIEQGIVRLADVSVKKYRKTWNVPLPRLYNAVIGYGYLVAASSPETIAMLNAKQYEKSILGDARYSLPPTMRLHRFEYPKKNYVVTILAEAFDTLGFDANVETVANLSGFHISFMLSAHLPLESAATVARNYSHNHLGDQASILTTHMDKDTKNSTPQTLIDQICLAVESPKERCLIVNFDTAVIQANKGVWNGGSGGPYAIVLSYDKDTSLVTLSDANQEAFLRTWVCPLNLLFDAISAVDSISLRARGTLLLTTEMQNDNYVGTYGYDMTHSLVHHPFKPSVWPALHCLALVASEMCGSDAVATSNCSGLYSSEDFLYTKTAFSVPKEILASRLDSREIVDFANSAFGRLHIPLEASTADSSESKNFLETCRDKSDGGKNVTVTLLGYDTFPIHGVHGFSVGVVNRVRGEKSGSTVQVVDGNGCTLGSVWERPADELEKAVTAVVRITRKTVN</sequence>
<dbReference type="GO" id="GO:0016756">
    <property type="term" value="F:glutathione gamma-glutamylcysteinyltransferase activity"/>
    <property type="evidence" value="ECO:0007669"/>
    <property type="project" value="UniProtKB-EC"/>
</dbReference>
<evidence type="ECO:0000313" key="4">
    <source>
        <dbReference type="EMBL" id="CCC94312.1"/>
    </source>
</evidence>
<evidence type="ECO:0000256" key="2">
    <source>
        <dbReference type="ARBA" id="ARBA00022539"/>
    </source>
</evidence>
<reference evidence="4" key="1">
    <citation type="journal article" date="2012" name="Proc. Natl. Acad. Sci. U.S.A.">
        <title>Antigenic diversity is generated by distinct evolutionary mechanisms in African trypanosome species.</title>
        <authorList>
            <person name="Jackson A.P."/>
            <person name="Berry A."/>
            <person name="Aslett M."/>
            <person name="Allison H.C."/>
            <person name="Burton P."/>
            <person name="Vavrova-Anderson J."/>
            <person name="Brown R."/>
            <person name="Browne H."/>
            <person name="Corton N."/>
            <person name="Hauser H."/>
            <person name="Gamble J."/>
            <person name="Gilderthorp R."/>
            <person name="Marcello L."/>
            <person name="McQuillan J."/>
            <person name="Otto T.D."/>
            <person name="Quail M.A."/>
            <person name="Sanders M.J."/>
            <person name="van Tonder A."/>
            <person name="Ginger M.L."/>
            <person name="Field M.C."/>
            <person name="Barry J.D."/>
            <person name="Hertz-Fowler C."/>
            <person name="Berriman M."/>
        </authorList>
    </citation>
    <scope>NUCLEOTIDE SEQUENCE</scope>
    <source>
        <strain evidence="4">IL3000</strain>
    </source>
</reference>
<dbReference type="GO" id="GO:0010038">
    <property type="term" value="P:response to metal ion"/>
    <property type="evidence" value="ECO:0007669"/>
    <property type="project" value="InterPro"/>
</dbReference>
<evidence type="ECO:0000256" key="1">
    <source>
        <dbReference type="ARBA" id="ARBA00012468"/>
    </source>
</evidence>
<accession>G0UY45</accession>
<dbReference type="EMBL" id="HE575323">
    <property type="protein sequence ID" value="CCC94312.1"/>
    <property type="molecule type" value="Genomic_DNA"/>
</dbReference>
<dbReference type="PROSITE" id="PS51443">
    <property type="entry name" value="PCS"/>
    <property type="match status" value="1"/>
</dbReference>